<reference evidence="2 3" key="1">
    <citation type="submission" date="2024-09" db="EMBL/GenBank/DDBJ databases">
        <title>Floridaenema gen nov. (Aerosakkonemataceae, Aerosakkonematales ord. nov., Cyanobacteria) from benthic tropical and subtropical fresh waters, with the description of four new species.</title>
        <authorList>
            <person name="Moretto J.A."/>
            <person name="Berthold D.E."/>
            <person name="Lefler F.W."/>
            <person name="Huang I.-S."/>
            <person name="Laughinghouse H. IV."/>
        </authorList>
    </citation>
    <scope>NUCLEOTIDE SEQUENCE [LARGE SCALE GENOMIC DNA]</scope>
    <source>
        <strain evidence="2 3">BLCC-F50</strain>
    </source>
</reference>
<evidence type="ECO:0008006" key="4">
    <source>
        <dbReference type="Google" id="ProtNLM"/>
    </source>
</evidence>
<keyword evidence="1" id="KW-0812">Transmembrane</keyword>
<dbReference type="Proteomes" id="UP001576784">
    <property type="component" value="Unassembled WGS sequence"/>
</dbReference>
<proteinExistence type="predicted"/>
<protein>
    <recommendedName>
        <fullName evidence="4">PH domain-containing protein</fullName>
    </recommendedName>
</protein>
<dbReference type="RefSeq" id="WP_413266548.1">
    <property type="nucleotide sequence ID" value="NZ_JBHFNR010000225.1"/>
</dbReference>
<gene>
    <name evidence="2" type="ORF">ACE1CI_28785</name>
</gene>
<feature type="non-terminal residue" evidence="2">
    <location>
        <position position="132"/>
    </location>
</feature>
<dbReference type="EMBL" id="JBHFNR010000225">
    <property type="protein sequence ID" value="MFB2896929.1"/>
    <property type="molecule type" value="Genomic_DNA"/>
</dbReference>
<comment type="caution">
    <text evidence="2">The sequence shown here is derived from an EMBL/GenBank/DDBJ whole genome shotgun (WGS) entry which is preliminary data.</text>
</comment>
<keyword evidence="3" id="KW-1185">Reference proteome</keyword>
<feature type="transmembrane region" description="Helical" evidence="1">
    <location>
        <begin position="59"/>
        <end position="77"/>
    </location>
</feature>
<evidence type="ECO:0000313" key="3">
    <source>
        <dbReference type="Proteomes" id="UP001576784"/>
    </source>
</evidence>
<accession>A0ABV4Y1C8</accession>
<organism evidence="2 3">
    <name type="scientific">Floridaenema flaviceps BLCC-F50</name>
    <dbReference type="NCBI Taxonomy" id="3153642"/>
    <lineage>
        <taxon>Bacteria</taxon>
        <taxon>Bacillati</taxon>
        <taxon>Cyanobacteriota</taxon>
        <taxon>Cyanophyceae</taxon>
        <taxon>Oscillatoriophycideae</taxon>
        <taxon>Aerosakkonematales</taxon>
        <taxon>Aerosakkonemataceae</taxon>
        <taxon>Floridanema</taxon>
        <taxon>Floridanema flaviceps</taxon>
    </lineage>
</organism>
<evidence type="ECO:0000313" key="2">
    <source>
        <dbReference type="EMBL" id="MFB2896929.1"/>
    </source>
</evidence>
<evidence type="ECO:0000256" key="1">
    <source>
        <dbReference type="SAM" id="Phobius"/>
    </source>
</evidence>
<keyword evidence="1" id="KW-1133">Transmembrane helix</keyword>
<keyword evidence="1" id="KW-0472">Membrane</keyword>
<name>A0ABV4Y1C8_9CYAN</name>
<sequence>MPDLNPSDAAATTDQVVRHRIAPLLAWAIGLAGLGFAVLMTVGMVSAADGGPGMTWFDWLAMAAIWGFGGVFAWLLARTAMTRLTLGADGSARLATRTLFGARERRVEAGEVARVEVRRNHFGPIMGWQVIL</sequence>
<feature type="transmembrane region" description="Helical" evidence="1">
    <location>
        <begin position="24"/>
        <end position="47"/>
    </location>
</feature>